<dbReference type="GO" id="GO:0016740">
    <property type="term" value="F:transferase activity"/>
    <property type="evidence" value="ECO:0007669"/>
    <property type="project" value="UniProtKB-KW"/>
</dbReference>
<organism evidence="2 3">
    <name type="scientific">Pirellulimonas nuda</name>
    <dbReference type="NCBI Taxonomy" id="2528009"/>
    <lineage>
        <taxon>Bacteria</taxon>
        <taxon>Pseudomonadati</taxon>
        <taxon>Planctomycetota</taxon>
        <taxon>Planctomycetia</taxon>
        <taxon>Pirellulales</taxon>
        <taxon>Lacipirellulaceae</taxon>
        <taxon>Pirellulimonas</taxon>
    </lineage>
</organism>
<keyword evidence="2" id="KW-0808">Transferase</keyword>
<dbReference type="SUPFAM" id="SSF51556">
    <property type="entry name" value="Metallo-dependent hydrolases"/>
    <property type="match status" value="1"/>
</dbReference>
<dbReference type="KEGG" id="pnd:Pla175_10860"/>
<dbReference type="InterPro" id="IPR050378">
    <property type="entry name" value="Metallo-dep_Hydrolases_sf"/>
</dbReference>
<dbReference type="EMBL" id="CP036291">
    <property type="protein sequence ID" value="QDU87720.1"/>
    <property type="molecule type" value="Genomic_DNA"/>
</dbReference>
<reference evidence="2 3" key="1">
    <citation type="submission" date="2019-02" db="EMBL/GenBank/DDBJ databases">
        <title>Deep-cultivation of Planctomycetes and their phenomic and genomic characterization uncovers novel biology.</title>
        <authorList>
            <person name="Wiegand S."/>
            <person name="Jogler M."/>
            <person name="Boedeker C."/>
            <person name="Pinto D."/>
            <person name="Vollmers J."/>
            <person name="Rivas-Marin E."/>
            <person name="Kohn T."/>
            <person name="Peeters S.H."/>
            <person name="Heuer A."/>
            <person name="Rast P."/>
            <person name="Oberbeckmann S."/>
            <person name="Bunk B."/>
            <person name="Jeske O."/>
            <person name="Meyerdierks A."/>
            <person name="Storesund J.E."/>
            <person name="Kallscheuer N."/>
            <person name="Luecker S."/>
            <person name="Lage O.M."/>
            <person name="Pohl T."/>
            <person name="Merkel B.J."/>
            <person name="Hornburger P."/>
            <person name="Mueller R.-W."/>
            <person name="Bruemmer F."/>
            <person name="Labrenz M."/>
            <person name="Spormann A.M."/>
            <person name="Op den Camp H."/>
            <person name="Overmann J."/>
            <person name="Amann R."/>
            <person name="Jetten M.S.M."/>
            <person name="Mascher T."/>
            <person name="Medema M.H."/>
            <person name="Devos D.P."/>
            <person name="Kaster A.-K."/>
            <person name="Ovreas L."/>
            <person name="Rohde M."/>
            <person name="Galperin M.Y."/>
            <person name="Jogler C."/>
        </authorList>
    </citation>
    <scope>NUCLEOTIDE SEQUENCE [LARGE SCALE GENOMIC DNA]</scope>
    <source>
        <strain evidence="2 3">Pla175</strain>
    </source>
</reference>
<dbReference type="Proteomes" id="UP000317429">
    <property type="component" value="Chromosome"/>
</dbReference>
<evidence type="ECO:0000259" key="1">
    <source>
        <dbReference type="Pfam" id="PF07969"/>
    </source>
</evidence>
<dbReference type="InterPro" id="IPR011059">
    <property type="entry name" value="Metal-dep_hydrolase_composite"/>
</dbReference>
<dbReference type="InterPro" id="IPR032466">
    <property type="entry name" value="Metal_Hydrolase"/>
</dbReference>
<sequence length="554" mass="59892">MPRDLLKIAGGTLYDPANGVDGEVRDLWVERGKIVAPPSDPAERPARTINASGLVVMPGGVDMHCHIAGPKVNAGRILRADDKGSSAEQVMRTALTRSGRLGSVPSTFATGYKYAGLGYTTAMEAAAPPLLARHVHAELDDTPCLDKGCYMLVGNNHYVMRAIEQGDPRRLEAFLAWLLGRSRGYALKLVNPGGVEAWKHAPSGNVDGLDDAVPGFGVTPRQILRQVTEAANRLALPHPVHIHCNQLGIPGNWRTTLDTMQGLDGLRAHLTHIQFHSYGGTDADERSMRSRTAPLAEWVNAHPLLTVDVGQVMFGATTSMTADGPLGYFLHKVTGAKWVSSDCEAEAGCGVSPLVYKNKNLIHALQWAIGLEWYLLVDNPWQVAMSTDHPNGGSFLAYPELIRLLMDRSYRNDVLATCPPAVRERTVLADLKREYTLGEIAIITRAGPARMLGLAHKGQLGVGADADVTIYTPHENLAVMFQLPRVVIKGGAVVAEEGEMRSVPQGSTLSVTRGYDDAPLADLPEFFERHYSIDVSQYGFGPADNPTTPVEPAT</sequence>
<evidence type="ECO:0000313" key="3">
    <source>
        <dbReference type="Proteomes" id="UP000317429"/>
    </source>
</evidence>
<dbReference type="OrthoDB" id="9775607at2"/>
<name>A0A518D8E2_9BACT</name>
<keyword evidence="2" id="KW-0378">Hydrolase</keyword>
<dbReference type="PIRSF" id="PIRSF006453">
    <property type="entry name" value="FwdA"/>
    <property type="match status" value="1"/>
</dbReference>
<dbReference type="Gene3D" id="2.30.40.10">
    <property type="entry name" value="Urease, subunit C, domain 1"/>
    <property type="match status" value="2"/>
</dbReference>
<keyword evidence="3" id="KW-1185">Reference proteome</keyword>
<feature type="domain" description="Amidohydrolase 3" evidence="1">
    <location>
        <begin position="47"/>
        <end position="494"/>
    </location>
</feature>
<proteinExistence type="predicted"/>
<protein>
    <submittedName>
        <fullName evidence="2">Formyltransferase/hydrolase complex Fhc subunit A</fullName>
        <ecNumber evidence="2">3.5.1.-</ecNumber>
    </submittedName>
</protein>
<dbReference type="EC" id="3.5.1.-" evidence="2"/>
<dbReference type="PANTHER" id="PTHR11647:SF1">
    <property type="entry name" value="COLLAPSIN RESPONSE MEDIATOR PROTEIN"/>
    <property type="match status" value="1"/>
</dbReference>
<dbReference type="Pfam" id="PF07969">
    <property type="entry name" value="Amidohydro_3"/>
    <property type="match status" value="1"/>
</dbReference>
<gene>
    <name evidence="2" type="primary">fhcA</name>
    <name evidence="2" type="ORF">Pla175_10860</name>
</gene>
<evidence type="ECO:0000313" key="2">
    <source>
        <dbReference type="EMBL" id="QDU87720.1"/>
    </source>
</evidence>
<dbReference type="PANTHER" id="PTHR11647">
    <property type="entry name" value="HYDRANTOINASE/DIHYDROPYRIMIDINASE FAMILY MEMBER"/>
    <property type="match status" value="1"/>
</dbReference>
<accession>A0A518D8E2</accession>
<dbReference type="SUPFAM" id="SSF51338">
    <property type="entry name" value="Composite domain of metallo-dependent hydrolases"/>
    <property type="match status" value="2"/>
</dbReference>
<dbReference type="AlphaFoldDB" id="A0A518D8E2"/>
<dbReference type="InterPro" id="IPR013108">
    <property type="entry name" value="Amidohydro_3"/>
</dbReference>
<dbReference type="RefSeq" id="WP_145281870.1">
    <property type="nucleotide sequence ID" value="NZ_CP036291.1"/>
</dbReference>
<dbReference type="NCBIfam" id="TIGR03121">
    <property type="entry name" value="one_C_dehyd_A"/>
    <property type="match status" value="1"/>
</dbReference>
<dbReference type="Gene3D" id="3.20.20.140">
    <property type="entry name" value="Metal-dependent hydrolases"/>
    <property type="match status" value="1"/>
</dbReference>
<dbReference type="GO" id="GO:0016810">
    <property type="term" value="F:hydrolase activity, acting on carbon-nitrogen (but not peptide) bonds"/>
    <property type="evidence" value="ECO:0007669"/>
    <property type="project" value="InterPro"/>
</dbReference>
<dbReference type="InterPro" id="IPR012027">
    <property type="entry name" value="Formylmethanofuran_DH_asu"/>
</dbReference>